<gene>
    <name evidence="3" type="ORF">GA0061074_107101</name>
</gene>
<dbReference type="Gene3D" id="3.40.50.2020">
    <property type="match status" value="1"/>
</dbReference>
<dbReference type="PANTHER" id="PTHR47505:SF1">
    <property type="entry name" value="DNA UTILIZATION PROTEIN YHGH"/>
    <property type="match status" value="1"/>
</dbReference>
<comment type="similarity">
    <text evidence="1">Belongs to the ComF/GntX family.</text>
</comment>
<evidence type="ECO:0000256" key="1">
    <source>
        <dbReference type="ARBA" id="ARBA00008007"/>
    </source>
</evidence>
<dbReference type="Pfam" id="PF00156">
    <property type="entry name" value="Pribosyltran"/>
    <property type="match status" value="1"/>
</dbReference>
<dbReference type="AlphaFoldDB" id="A0A1C4AYB6"/>
<keyword evidence="4" id="KW-1185">Reference proteome</keyword>
<dbReference type="InterPro" id="IPR051910">
    <property type="entry name" value="ComF/GntX_DNA_util-trans"/>
</dbReference>
<organism evidence="3 4">
    <name type="scientific">Weissella bombi</name>
    <dbReference type="NCBI Taxonomy" id="1505725"/>
    <lineage>
        <taxon>Bacteria</taxon>
        <taxon>Bacillati</taxon>
        <taxon>Bacillota</taxon>
        <taxon>Bacilli</taxon>
        <taxon>Lactobacillales</taxon>
        <taxon>Lactobacillaceae</taxon>
        <taxon>Weissella</taxon>
    </lineage>
</organism>
<reference evidence="4" key="1">
    <citation type="submission" date="2016-08" db="EMBL/GenBank/DDBJ databases">
        <authorList>
            <person name="Varghese N."/>
            <person name="Submissions Spin"/>
        </authorList>
    </citation>
    <scope>NUCLEOTIDE SEQUENCE [LARGE SCALE GENOMIC DNA]</scope>
    <source>
        <strain evidence="4">R-53094</strain>
    </source>
</reference>
<dbReference type="Proteomes" id="UP000199268">
    <property type="component" value="Unassembled WGS sequence"/>
</dbReference>
<evidence type="ECO:0000313" key="3">
    <source>
        <dbReference type="EMBL" id="SCB99613.1"/>
    </source>
</evidence>
<dbReference type="STRING" id="1505725.GA0061074_107101"/>
<dbReference type="EMBL" id="FMAO01000007">
    <property type="protein sequence ID" value="SCB99613.1"/>
    <property type="molecule type" value="Genomic_DNA"/>
</dbReference>
<evidence type="ECO:0000313" key="4">
    <source>
        <dbReference type="Proteomes" id="UP000199268"/>
    </source>
</evidence>
<dbReference type="OrthoDB" id="9779910at2"/>
<dbReference type="SUPFAM" id="SSF53271">
    <property type="entry name" value="PRTase-like"/>
    <property type="match status" value="1"/>
</dbReference>
<proteinExistence type="inferred from homology"/>
<evidence type="ECO:0000259" key="2">
    <source>
        <dbReference type="Pfam" id="PF00156"/>
    </source>
</evidence>
<sequence>MICELCQLNIKQSWHLTMLFGLETIKQKMICSECWSEFEMIDAVAGCAECQIETNNEYCNDCLKWLRQGYPPIRNQALFKYNAKMRAYFKCYKFEGGYHLRNVFNDTLKQRLATINVDQIVPIPVSKKTYEQRGFNQVIGWLEGVTFAELLECRYSIKKKQSHKSRQERLNTEQPFKLAVGQNDIKGQSICLVDDVYTTGRTLRHATQCLLEAGARKVVSITLSR</sequence>
<feature type="domain" description="Phosphoribosyltransferase" evidence="2">
    <location>
        <begin position="151"/>
        <end position="223"/>
    </location>
</feature>
<name>A0A1C4AYB6_9LACO</name>
<dbReference type="CDD" id="cd06223">
    <property type="entry name" value="PRTases_typeI"/>
    <property type="match status" value="1"/>
</dbReference>
<dbReference type="InterPro" id="IPR000836">
    <property type="entry name" value="PRTase_dom"/>
</dbReference>
<dbReference type="InterPro" id="IPR029057">
    <property type="entry name" value="PRTase-like"/>
</dbReference>
<dbReference type="PANTHER" id="PTHR47505">
    <property type="entry name" value="DNA UTILIZATION PROTEIN YHGH"/>
    <property type="match status" value="1"/>
</dbReference>
<accession>A0A1C4AYB6</accession>
<protein>
    <submittedName>
        <fullName evidence="3">Competence protein ComFC</fullName>
    </submittedName>
</protein>